<dbReference type="InterPro" id="IPR035186">
    <property type="entry name" value="DUF5308"/>
</dbReference>
<sequence length="153" mass="16414">MSSLPSQHPTVSLHLTDVALTPLITSSSSPSQLESLTSLAHSAINSQAAARRVNLGNPQRIMVEYPDRGSVVLQSYLDSRETSGSADPREQPDGQSRQDDAAAPVLVAVVVAGSADEAKEARRAAARLERIGREFQREWTTDGPEQRPEDGPS</sequence>
<keyword evidence="3" id="KW-1185">Reference proteome</keyword>
<dbReference type="Proteomes" id="UP000028524">
    <property type="component" value="Unassembled WGS sequence"/>
</dbReference>
<feature type="region of interest" description="Disordered" evidence="1">
    <location>
        <begin position="77"/>
        <end position="102"/>
    </location>
</feature>
<dbReference type="InParanoid" id="A0A084QEI8"/>
<dbReference type="Pfam" id="PF17233">
    <property type="entry name" value="DUF5308"/>
    <property type="match status" value="1"/>
</dbReference>
<protein>
    <submittedName>
        <fullName evidence="2">Uncharacterized protein</fullName>
    </submittedName>
</protein>
<gene>
    <name evidence="2" type="ORF">S40285_06229</name>
</gene>
<dbReference type="AlphaFoldDB" id="A0A084QEI8"/>
<name>A0A084QEI8_STAC4</name>
<feature type="region of interest" description="Disordered" evidence="1">
    <location>
        <begin position="130"/>
        <end position="153"/>
    </location>
</feature>
<evidence type="ECO:0000313" key="3">
    <source>
        <dbReference type="Proteomes" id="UP000028524"/>
    </source>
</evidence>
<evidence type="ECO:0000256" key="1">
    <source>
        <dbReference type="SAM" id="MobiDB-lite"/>
    </source>
</evidence>
<dbReference type="HOGENOM" id="CLU_088991_0_0_1"/>
<feature type="compositionally biased region" description="Basic and acidic residues" evidence="1">
    <location>
        <begin position="87"/>
        <end position="100"/>
    </location>
</feature>
<reference evidence="2 3" key="1">
    <citation type="journal article" date="2014" name="BMC Genomics">
        <title>Comparative genome sequencing reveals chemotype-specific gene clusters in the toxigenic black mold Stachybotrys.</title>
        <authorList>
            <person name="Semeiks J."/>
            <person name="Borek D."/>
            <person name="Otwinowski Z."/>
            <person name="Grishin N.V."/>
        </authorList>
    </citation>
    <scope>NUCLEOTIDE SEQUENCE [LARGE SCALE GENOMIC DNA]</scope>
    <source>
        <strain evidence="2 3">IBT 40285</strain>
    </source>
</reference>
<dbReference type="OMA" id="REFQREW"/>
<dbReference type="OrthoDB" id="5305418at2759"/>
<dbReference type="EMBL" id="KL660798">
    <property type="protein sequence ID" value="KFA62373.1"/>
    <property type="molecule type" value="Genomic_DNA"/>
</dbReference>
<accession>A0A084QEI8</accession>
<evidence type="ECO:0000313" key="2">
    <source>
        <dbReference type="EMBL" id="KFA62373.1"/>
    </source>
</evidence>
<proteinExistence type="predicted"/>
<organism evidence="2 3">
    <name type="scientific">Stachybotrys chlorohalonatus (strain IBT 40285)</name>
    <dbReference type="NCBI Taxonomy" id="1283841"/>
    <lineage>
        <taxon>Eukaryota</taxon>
        <taxon>Fungi</taxon>
        <taxon>Dikarya</taxon>
        <taxon>Ascomycota</taxon>
        <taxon>Pezizomycotina</taxon>
        <taxon>Sordariomycetes</taxon>
        <taxon>Hypocreomycetidae</taxon>
        <taxon>Hypocreales</taxon>
        <taxon>Stachybotryaceae</taxon>
        <taxon>Stachybotrys</taxon>
    </lineage>
</organism>